<evidence type="ECO:0000313" key="1">
    <source>
        <dbReference type="EMBL" id="EMQ94668.1"/>
    </source>
</evidence>
<accession>M7N876</accession>
<comment type="caution">
    <text evidence="1">The sequence shown here is derived from an EMBL/GenBank/DDBJ whole genome shotgun (WGS) entry which is preliminary data.</text>
</comment>
<keyword evidence="2" id="KW-1185">Reference proteome</keyword>
<gene>
    <name evidence="1" type="ORF">D778_00622</name>
</gene>
<dbReference type="Proteomes" id="UP000012024">
    <property type="component" value="Unassembled WGS sequence"/>
</dbReference>
<dbReference type="PATRIC" id="fig|1137281.3.peg.2055"/>
<sequence>MHNLPNQKKTLRDSLDNKLDYSDFLLNPIKDCIFLQFETLPDFVE</sequence>
<reference evidence="1 2" key="1">
    <citation type="submission" date="2012-12" db="EMBL/GenBank/DDBJ databases">
        <title>Genome assembly of Formosa sp. AK20.</title>
        <authorList>
            <person name="Kumar R."/>
            <person name="Khatri I."/>
            <person name="Vaidya B."/>
            <person name="Subramanian S."/>
            <person name="Pinnaka A."/>
        </authorList>
    </citation>
    <scope>NUCLEOTIDE SEQUENCE [LARGE SCALE GENOMIC DNA]</scope>
    <source>
        <strain evidence="1 2">AK20</strain>
    </source>
</reference>
<organism evidence="1 2">
    <name type="scientific">Xanthomarina gelatinilytica</name>
    <dbReference type="NCBI Taxonomy" id="1137281"/>
    <lineage>
        <taxon>Bacteria</taxon>
        <taxon>Pseudomonadati</taxon>
        <taxon>Bacteroidota</taxon>
        <taxon>Flavobacteriia</taxon>
        <taxon>Flavobacteriales</taxon>
        <taxon>Flavobacteriaceae</taxon>
        <taxon>Xanthomarina</taxon>
    </lineage>
</organism>
<dbReference type="AlphaFoldDB" id="M7N876"/>
<dbReference type="EMBL" id="ANLA01000015">
    <property type="protein sequence ID" value="EMQ94668.1"/>
    <property type="molecule type" value="Genomic_DNA"/>
</dbReference>
<protein>
    <submittedName>
        <fullName evidence="1">Uncharacterized protein</fullName>
    </submittedName>
</protein>
<evidence type="ECO:0000313" key="2">
    <source>
        <dbReference type="Proteomes" id="UP000012024"/>
    </source>
</evidence>
<name>M7N876_9FLAO</name>
<proteinExistence type="predicted"/>